<feature type="region of interest" description="Disordered" evidence="1">
    <location>
        <begin position="1"/>
        <end position="312"/>
    </location>
</feature>
<feature type="compositionally biased region" description="Polar residues" evidence="1">
    <location>
        <begin position="65"/>
        <end position="87"/>
    </location>
</feature>
<sequence length="312" mass="33493">MSLMGHGEQSASPSPESLHASPKVESAPASTANNDLFFKSLLSKKGPSQSPASPANPIALFAKSGSGTPLSQTAQASPVNNNATNISGFPPIQQISPSAQQQQQQKPPHQPMDPTAFLRQLQSQSQQPPPQPTQSLPPNLNIANANGNPNQQQKMPPFFMNQFLPPGMNLPPGMPPPPMQFPMPNGKPGQMQPPPPGAQQFPPGFPMPQFGQQPLQQQKQQQQQQQQSGTKQTGQTQGQPQQFPFMFPPHQLANGQFAPPPPGFIPPGMQPGPNGQFMPPPGMMNIRGGMPPNSQQRSFMNMPPPPQQQAPQ</sequence>
<keyword evidence="3" id="KW-1185">Reference proteome</keyword>
<dbReference type="EMBL" id="BSXU01003496">
    <property type="protein sequence ID" value="GMG40152.1"/>
    <property type="molecule type" value="Genomic_DNA"/>
</dbReference>
<organism evidence="2 3">
    <name type="scientific">Ambrosiozyma monospora</name>
    <name type="common">Yeast</name>
    <name type="synonym">Endomycopsis monosporus</name>
    <dbReference type="NCBI Taxonomy" id="43982"/>
    <lineage>
        <taxon>Eukaryota</taxon>
        <taxon>Fungi</taxon>
        <taxon>Dikarya</taxon>
        <taxon>Ascomycota</taxon>
        <taxon>Saccharomycotina</taxon>
        <taxon>Pichiomycetes</taxon>
        <taxon>Pichiales</taxon>
        <taxon>Pichiaceae</taxon>
        <taxon>Ambrosiozyma</taxon>
    </lineage>
</organism>
<dbReference type="AlphaFoldDB" id="A0A9W7DHB0"/>
<dbReference type="Proteomes" id="UP001165063">
    <property type="component" value="Unassembled WGS sequence"/>
</dbReference>
<accession>A0A9W7DHB0</accession>
<evidence type="ECO:0000313" key="3">
    <source>
        <dbReference type="Proteomes" id="UP001165063"/>
    </source>
</evidence>
<evidence type="ECO:0000313" key="2">
    <source>
        <dbReference type="EMBL" id="GMG40152.1"/>
    </source>
</evidence>
<reference evidence="2" key="1">
    <citation type="submission" date="2023-04" db="EMBL/GenBank/DDBJ databases">
        <title>Ambrosiozyma monospora NBRC 1965.</title>
        <authorList>
            <person name="Ichikawa N."/>
            <person name="Sato H."/>
            <person name="Tonouchi N."/>
        </authorList>
    </citation>
    <scope>NUCLEOTIDE SEQUENCE</scope>
    <source>
        <strain evidence="2">NBRC 1965</strain>
    </source>
</reference>
<feature type="compositionally biased region" description="Low complexity" evidence="1">
    <location>
        <begin position="90"/>
        <end position="107"/>
    </location>
</feature>
<comment type="caution">
    <text evidence="2">The sequence shown here is derived from an EMBL/GenBank/DDBJ whole genome shotgun (WGS) entry which is preliminary data.</text>
</comment>
<feature type="compositionally biased region" description="Pro residues" evidence="1">
    <location>
        <begin position="302"/>
        <end position="312"/>
    </location>
</feature>
<gene>
    <name evidence="2" type="ORF">Amon01_000593500</name>
</gene>
<evidence type="ECO:0000256" key="1">
    <source>
        <dbReference type="SAM" id="MobiDB-lite"/>
    </source>
</evidence>
<protein>
    <submittedName>
        <fullName evidence="2">Unnamed protein product</fullName>
    </submittedName>
</protein>
<feature type="compositionally biased region" description="Low complexity" evidence="1">
    <location>
        <begin position="133"/>
        <end position="153"/>
    </location>
</feature>
<name>A0A9W7DHB0_AMBMO</name>
<proteinExistence type="predicted"/>
<feature type="compositionally biased region" description="Pro residues" evidence="1">
    <location>
        <begin position="258"/>
        <end position="270"/>
    </location>
</feature>
<feature type="compositionally biased region" description="Pro residues" evidence="1">
    <location>
        <begin position="168"/>
        <end position="181"/>
    </location>
</feature>
<feature type="compositionally biased region" description="Low complexity" evidence="1">
    <location>
        <begin position="198"/>
        <end position="251"/>
    </location>
</feature>